<proteinExistence type="predicted"/>
<dbReference type="Proteomes" id="UP000708338">
    <property type="component" value="Unassembled WGS sequence"/>
</dbReference>
<sequence>MWKRMKKDDEDMTEEGIYLSSFGGSGENGRNCHLIGIRGGYILLDCGVKREICGDSVGFYPELTREIVSRIQAVFLSHCHEDHVAALPLLYELGYEGLVYGTAETLDQVPGFINKWMSYVDSQGGTLPFGMEKAGQIRYARVALGEQEIGGFHVTAGRSGHVLGGCWYMFSLEGKKILYTGDMCLDSSGLAIDLPGPCDGAIMNCAYAGNVMNQAHQYRALLDSILETVHSGGKVLLPVPSKGRGIDILIYLEKNLPGIRLYAEQSVADSRMELSGQTRWIKPGMEGRSGPEVTIIRSGEERKVALRSEGAAVYLTPDGMITTPVSLEYYEFLKGDYGNKIIITGHAALGTMGYAVLDKTCREQCKIRAIGEKIVFKVHMDDDDVVALCSRIRAREVILFHSGWECTGEVVRRLEKLNVCAKTLRYPEAVKL</sequence>
<dbReference type="SMART" id="SM00849">
    <property type="entry name" value="Lactamase_B"/>
    <property type="match status" value="1"/>
</dbReference>
<protein>
    <submittedName>
        <fullName evidence="4">MBL fold metallo-hydrolase</fullName>
    </submittedName>
</protein>
<dbReference type="SUPFAM" id="SSF56281">
    <property type="entry name" value="Metallo-hydrolase/oxidoreductase"/>
    <property type="match status" value="1"/>
</dbReference>
<dbReference type="InterPro" id="IPR022712">
    <property type="entry name" value="Beta_Casp"/>
</dbReference>
<dbReference type="Pfam" id="PF00753">
    <property type="entry name" value="Lactamase_B"/>
    <property type="match status" value="1"/>
</dbReference>
<dbReference type="Gene3D" id="3.40.50.10890">
    <property type="match status" value="1"/>
</dbReference>
<dbReference type="Gene3D" id="3.60.15.10">
    <property type="entry name" value="Ribonuclease Z/Hydroxyacylglutathione hydrolase-like"/>
    <property type="match status" value="1"/>
</dbReference>
<dbReference type="PANTHER" id="PTHR11203">
    <property type="entry name" value="CLEAVAGE AND POLYADENYLATION SPECIFICITY FACTOR FAMILY MEMBER"/>
    <property type="match status" value="1"/>
</dbReference>
<name>A0AA41KBH0_9FIRM</name>
<organism evidence="4 5">
    <name type="scientific">Enterocloster citroniae</name>
    <dbReference type="NCBI Taxonomy" id="358743"/>
    <lineage>
        <taxon>Bacteria</taxon>
        <taxon>Bacillati</taxon>
        <taxon>Bacillota</taxon>
        <taxon>Clostridia</taxon>
        <taxon>Lachnospirales</taxon>
        <taxon>Lachnospiraceae</taxon>
        <taxon>Enterocloster</taxon>
    </lineage>
</organism>
<dbReference type="AlphaFoldDB" id="A0AA41KBH0"/>
<evidence type="ECO:0000313" key="5">
    <source>
        <dbReference type="Proteomes" id="UP000708338"/>
    </source>
</evidence>
<dbReference type="GO" id="GO:0004521">
    <property type="term" value="F:RNA endonuclease activity"/>
    <property type="evidence" value="ECO:0007669"/>
    <property type="project" value="TreeGrafter"/>
</dbReference>
<dbReference type="PANTHER" id="PTHR11203:SF37">
    <property type="entry name" value="INTEGRATOR COMPLEX SUBUNIT 11"/>
    <property type="match status" value="1"/>
</dbReference>
<dbReference type="InterPro" id="IPR001279">
    <property type="entry name" value="Metallo-B-lactamas"/>
</dbReference>
<feature type="domain" description="Beta-Casp" evidence="3">
    <location>
        <begin position="245"/>
        <end position="356"/>
    </location>
</feature>
<reference evidence="4" key="1">
    <citation type="journal article" date="2021" name="Gut Microbes">
        <title>A synthetic consortium of 100 gut commensals modulates the composition and function in a colon model of the microbiome of elderly subjects.</title>
        <authorList>
            <person name="Perez M."/>
            <person name="Ntemiri A."/>
            <person name="Tan H."/>
            <person name="Harris H.M.B."/>
            <person name="Roager H.M."/>
            <person name="Ribiere C."/>
            <person name="O'Toole P.W."/>
        </authorList>
    </citation>
    <scope>NUCLEOTIDE SEQUENCE</scope>
    <source>
        <strain evidence="4">MCC335</strain>
    </source>
</reference>
<evidence type="ECO:0000256" key="1">
    <source>
        <dbReference type="ARBA" id="ARBA00022801"/>
    </source>
</evidence>
<dbReference type="InterPro" id="IPR050698">
    <property type="entry name" value="MBL"/>
</dbReference>
<evidence type="ECO:0000313" key="4">
    <source>
        <dbReference type="EMBL" id="MBT9813370.1"/>
    </source>
</evidence>
<dbReference type="InterPro" id="IPR036866">
    <property type="entry name" value="RibonucZ/Hydroxyglut_hydro"/>
</dbReference>
<accession>A0AA41KBH0</accession>
<dbReference type="EMBL" id="WQPS01000139">
    <property type="protein sequence ID" value="MBT9813370.1"/>
    <property type="molecule type" value="Genomic_DNA"/>
</dbReference>
<feature type="domain" description="Metallo-beta-lactamase" evidence="2">
    <location>
        <begin position="29"/>
        <end position="233"/>
    </location>
</feature>
<gene>
    <name evidence="4" type="ORF">GPL26_27740</name>
</gene>
<evidence type="ECO:0000259" key="3">
    <source>
        <dbReference type="SMART" id="SM01027"/>
    </source>
</evidence>
<comment type="caution">
    <text evidence="4">The sequence shown here is derived from an EMBL/GenBank/DDBJ whole genome shotgun (WGS) entry which is preliminary data.</text>
</comment>
<evidence type="ECO:0000259" key="2">
    <source>
        <dbReference type="SMART" id="SM00849"/>
    </source>
</evidence>
<dbReference type="GO" id="GO:0016787">
    <property type="term" value="F:hydrolase activity"/>
    <property type="evidence" value="ECO:0007669"/>
    <property type="project" value="UniProtKB-KW"/>
</dbReference>
<keyword evidence="1" id="KW-0378">Hydrolase</keyword>
<dbReference type="SMART" id="SM01027">
    <property type="entry name" value="Beta-Casp"/>
    <property type="match status" value="1"/>
</dbReference>